<feature type="compositionally biased region" description="Polar residues" evidence="1">
    <location>
        <begin position="167"/>
        <end position="182"/>
    </location>
</feature>
<dbReference type="PANTHER" id="PTHR36054">
    <property type="entry name" value="PROTEIN SICKLE"/>
    <property type="match status" value="1"/>
</dbReference>
<reference evidence="2" key="1">
    <citation type="submission" date="2023-02" db="EMBL/GenBank/DDBJ databases">
        <title>Genome of toxic invasive species Heracleum sosnowskyi carries increased number of genes despite the absence of recent whole-genome duplications.</title>
        <authorList>
            <person name="Schelkunov M."/>
            <person name="Shtratnikova V."/>
            <person name="Makarenko M."/>
            <person name="Klepikova A."/>
            <person name="Omelchenko D."/>
            <person name="Novikova G."/>
            <person name="Obukhova E."/>
            <person name="Bogdanov V."/>
            <person name="Penin A."/>
            <person name="Logacheva M."/>
        </authorList>
    </citation>
    <scope>NUCLEOTIDE SEQUENCE</scope>
    <source>
        <strain evidence="2">Hsosn_3</strain>
        <tissue evidence="2">Leaf</tissue>
    </source>
</reference>
<gene>
    <name evidence="2" type="ORF">POM88_018395</name>
</gene>
<evidence type="ECO:0000256" key="1">
    <source>
        <dbReference type="SAM" id="MobiDB-lite"/>
    </source>
</evidence>
<dbReference type="InterPro" id="IPR028265">
    <property type="entry name" value="TTDN1/SICKLE"/>
</dbReference>
<dbReference type="Pfam" id="PF15502">
    <property type="entry name" value="MPLKIP"/>
    <property type="match status" value="1"/>
</dbReference>
<feature type="compositionally biased region" description="Polar residues" evidence="1">
    <location>
        <begin position="21"/>
        <end position="35"/>
    </location>
</feature>
<organism evidence="2 3">
    <name type="scientific">Heracleum sosnowskyi</name>
    <dbReference type="NCBI Taxonomy" id="360622"/>
    <lineage>
        <taxon>Eukaryota</taxon>
        <taxon>Viridiplantae</taxon>
        <taxon>Streptophyta</taxon>
        <taxon>Embryophyta</taxon>
        <taxon>Tracheophyta</taxon>
        <taxon>Spermatophyta</taxon>
        <taxon>Magnoliopsida</taxon>
        <taxon>eudicotyledons</taxon>
        <taxon>Gunneridae</taxon>
        <taxon>Pentapetalae</taxon>
        <taxon>asterids</taxon>
        <taxon>campanulids</taxon>
        <taxon>Apiales</taxon>
        <taxon>Apiaceae</taxon>
        <taxon>Apioideae</taxon>
        <taxon>apioid superclade</taxon>
        <taxon>Tordylieae</taxon>
        <taxon>Tordyliinae</taxon>
        <taxon>Heracleum</taxon>
    </lineage>
</organism>
<feature type="compositionally biased region" description="Gly residues" evidence="1">
    <location>
        <begin position="226"/>
        <end position="239"/>
    </location>
</feature>
<keyword evidence="3" id="KW-1185">Reference proteome</keyword>
<keyword evidence="2" id="KW-0804">Transcription</keyword>
<keyword evidence="2" id="KW-0240">DNA-directed RNA polymerase</keyword>
<proteinExistence type="predicted"/>
<comment type="caution">
    <text evidence="2">The sequence shown here is derived from an EMBL/GenBank/DDBJ whole genome shotgun (WGS) entry which is preliminary data.</text>
</comment>
<dbReference type="PANTHER" id="PTHR36054:SF2">
    <property type="entry name" value="PROTEIN SICKLE"/>
    <property type="match status" value="1"/>
</dbReference>
<dbReference type="AlphaFoldDB" id="A0AAD8IQG3"/>
<accession>A0AAD8IQG3</accession>
<dbReference type="GO" id="GO:0000428">
    <property type="term" value="C:DNA-directed RNA polymerase complex"/>
    <property type="evidence" value="ECO:0007669"/>
    <property type="project" value="UniProtKB-KW"/>
</dbReference>
<protein>
    <submittedName>
        <fullName evidence="2">DNA-directed RNA polymerase II subunit like</fullName>
    </submittedName>
</protein>
<dbReference type="EMBL" id="JAUIZM010000004">
    <property type="protein sequence ID" value="KAK1390217.1"/>
    <property type="molecule type" value="Genomic_DNA"/>
</dbReference>
<feature type="compositionally biased region" description="Gly residues" evidence="1">
    <location>
        <begin position="255"/>
        <end position="273"/>
    </location>
</feature>
<feature type="compositionally biased region" description="Basic and acidic residues" evidence="1">
    <location>
        <begin position="1"/>
        <end position="15"/>
    </location>
</feature>
<feature type="region of interest" description="Disordered" evidence="1">
    <location>
        <begin position="156"/>
        <end position="300"/>
    </location>
</feature>
<dbReference type="GO" id="GO:0000398">
    <property type="term" value="P:mRNA splicing, via spliceosome"/>
    <property type="evidence" value="ECO:0007669"/>
    <property type="project" value="InterPro"/>
</dbReference>
<dbReference type="Proteomes" id="UP001237642">
    <property type="component" value="Unassembled WGS sequence"/>
</dbReference>
<reference evidence="2" key="2">
    <citation type="submission" date="2023-05" db="EMBL/GenBank/DDBJ databases">
        <authorList>
            <person name="Schelkunov M.I."/>
        </authorList>
    </citation>
    <scope>NUCLEOTIDE SEQUENCE</scope>
    <source>
        <strain evidence="2">Hsosn_3</strain>
        <tissue evidence="2">Leaf</tissue>
    </source>
</reference>
<feature type="compositionally biased region" description="Low complexity" evidence="1">
    <location>
        <begin position="240"/>
        <end position="254"/>
    </location>
</feature>
<feature type="region of interest" description="Disordered" evidence="1">
    <location>
        <begin position="1"/>
        <end position="35"/>
    </location>
</feature>
<dbReference type="InterPro" id="IPR039292">
    <property type="entry name" value="SICKLE"/>
</dbReference>
<evidence type="ECO:0000313" key="2">
    <source>
        <dbReference type="EMBL" id="KAK1390217.1"/>
    </source>
</evidence>
<name>A0AAD8IQG3_9APIA</name>
<dbReference type="GO" id="GO:0035196">
    <property type="term" value="P:miRNA processing"/>
    <property type="evidence" value="ECO:0007669"/>
    <property type="project" value="InterPro"/>
</dbReference>
<evidence type="ECO:0000313" key="3">
    <source>
        <dbReference type="Proteomes" id="UP001237642"/>
    </source>
</evidence>
<feature type="compositionally biased region" description="Polar residues" evidence="1">
    <location>
        <begin position="208"/>
        <end position="219"/>
    </location>
</feature>
<feature type="region of interest" description="Disordered" evidence="1">
    <location>
        <begin position="337"/>
        <end position="367"/>
    </location>
</feature>
<sequence length="388" mass="41458">MEESEKRRERLKAMRMEAAQSGGNNDCENSTQTRGLSSPLLETTATNQDSCPQRFGYYTDPMAAFSANKRSKVNQNNAQEHLTPPIQQKTVMTPPLPSQSMHQQQESVWSPMGMVRPSGMQPGAPRGAWNGPGPAYGYNIPPSSAIGRNFPHTAGSGFGQGRGPVINQGQGQWFPNSPSLNPEQGGIPGFCGHQGRPGFNPIEGRGYWSTNSQGPSSVSEGNPRFGQGGRGGYEPGQGRGYWSSNSRSPSPGRGSSPGFGQGGRPNLGRGSGQWSGNNASPGTARGGGRGGRGRGSHNSVSAELRPDLYYNKSMVEDPWKFLTPIIWTAEESPINTYTSSKSWLPKSISTQRAKVSGGSSESNKSQPSLAEYLAASFNDATKNDESIR</sequence>